<dbReference type="Gene3D" id="3.40.1370.10">
    <property type="match status" value="1"/>
</dbReference>
<evidence type="ECO:0000256" key="7">
    <source>
        <dbReference type="HAMAP-Rule" id="MF_01328"/>
    </source>
</evidence>
<dbReference type="GO" id="GO:0005840">
    <property type="term" value="C:ribosome"/>
    <property type="evidence" value="ECO:0007669"/>
    <property type="project" value="UniProtKB-KW"/>
</dbReference>
<dbReference type="InterPro" id="IPR002136">
    <property type="entry name" value="Ribosomal_uL4"/>
</dbReference>
<evidence type="ECO:0000313" key="9">
    <source>
        <dbReference type="EMBL" id="AYF97561.1"/>
    </source>
</evidence>
<dbReference type="PANTHER" id="PTHR10746">
    <property type="entry name" value="50S RIBOSOMAL PROTEIN L4"/>
    <property type="match status" value="1"/>
</dbReference>
<sequence length="217" mass="22696">MAANTLDVVDAKGKKAGSVELPGAIFDVQTNVPLIHQVVTAQLAAARQGTHKTKGRGEVSGAGRKPFKQKGTGRSRQGSIRAPEHTGGGVVHGPVPRDYSQRTPKKMIAAALLGVLSDRARGERLHVISSFGVDAPSTKGAAEVLSGLGATKNVLVVLDRGDDNGALSVRNLAYVHVLYADQLNAYDAVVSDDIVFTRAAFDTFVASKSAKTEEAAQ</sequence>
<dbReference type="InterPro" id="IPR013005">
    <property type="entry name" value="Ribosomal_uL4-like"/>
</dbReference>
<evidence type="ECO:0000256" key="1">
    <source>
        <dbReference type="ARBA" id="ARBA00010528"/>
    </source>
</evidence>
<dbReference type="InterPro" id="IPR023574">
    <property type="entry name" value="Ribosomal_uL4_dom_sf"/>
</dbReference>
<accession>A0A387B712</accession>
<comment type="subunit">
    <text evidence="7">Part of the 50S ribosomal subunit.</text>
</comment>
<evidence type="ECO:0000256" key="2">
    <source>
        <dbReference type="ARBA" id="ARBA00022730"/>
    </source>
</evidence>
<organism evidence="9 10">
    <name type="scientific">Protaetiibacter intestinalis</name>
    <dbReference type="NCBI Taxonomy" id="2419774"/>
    <lineage>
        <taxon>Bacteria</taxon>
        <taxon>Bacillati</taxon>
        <taxon>Actinomycetota</taxon>
        <taxon>Actinomycetes</taxon>
        <taxon>Micrococcales</taxon>
        <taxon>Microbacteriaceae</taxon>
        <taxon>Protaetiibacter</taxon>
    </lineage>
</organism>
<evidence type="ECO:0000313" key="10">
    <source>
        <dbReference type="Proteomes" id="UP000278886"/>
    </source>
</evidence>
<dbReference type="AlphaFoldDB" id="A0A387B712"/>
<keyword evidence="4 7" id="KW-0689">Ribosomal protein</keyword>
<proteinExistence type="inferred from homology"/>
<dbReference type="RefSeq" id="WP_120761910.1">
    <property type="nucleotide sequence ID" value="NZ_CP032630.1"/>
</dbReference>
<gene>
    <name evidence="7" type="primary">rplD</name>
    <name evidence="9" type="ORF">D7I47_04325</name>
</gene>
<keyword evidence="3 7" id="KW-0694">RNA-binding</keyword>
<name>A0A387B712_9MICO</name>
<evidence type="ECO:0000256" key="8">
    <source>
        <dbReference type="SAM" id="MobiDB-lite"/>
    </source>
</evidence>
<dbReference type="Pfam" id="PF00573">
    <property type="entry name" value="Ribosomal_L4"/>
    <property type="match status" value="1"/>
</dbReference>
<dbReference type="HAMAP" id="MF_01328_B">
    <property type="entry name" value="Ribosomal_uL4_B"/>
    <property type="match status" value="1"/>
</dbReference>
<keyword evidence="10" id="KW-1185">Reference proteome</keyword>
<comment type="function">
    <text evidence="7">One of the primary rRNA binding proteins, this protein initially binds near the 5'-end of the 23S rRNA. It is important during the early stages of 50S assembly. It makes multiple contacts with different domains of the 23S rRNA in the assembled 50S subunit and ribosome.</text>
</comment>
<comment type="similarity">
    <text evidence="1 7">Belongs to the universal ribosomal protein uL4 family.</text>
</comment>
<reference evidence="10" key="1">
    <citation type="submission" date="2018-09" db="EMBL/GenBank/DDBJ databases">
        <title>Genome sequencing of strain 2DFWR-13.</title>
        <authorList>
            <person name="Heo J."/>
            <person name="Kim S.-J."/>
            <person name="Kwon S.-W."/>
        </authorList>
    </citation>
    <scope>NUCLEOTIDE SEQUENCE [LARGE SCALE GENOMIC DNA]</scope>
    <source>
        <strain evidence="10">2DFWR-13</strain>
    </source>
</reference>
<keyword evidence="2 7" id="KW-0699">rRNA-binding</keyword>
<feature type="region of interest" description="Disordered" evidence="8">
    <location>
        <begin position="46"/>
        <end position="100"/>
    </location>
</feature>
<protein>
    <recommendedName>
        <fullName evidence="6 7">Large ribosomal subunit protein uL4</fullName>
    </recommendedName>
</protein>
<dbReference type="KEGG" id="lyd:D7I47_04325"/>
<evidence type="ECO:0000256" key="6">
    <source>
        <dbReference type="ARBA" id="ARBA00035244"/>
    </source>
</evidence>
<dbReference type="Proteomes" id="UP000278886">
    <property type="component" value="Chromosome"/>
</dbReference>
<dbReference type="NCBIfam" id="TIGR03953">
    <property type="entry name" value="rplD_bact"/>
    <property type="match status" value="1"/>
</dbReference>
<dbReference type="OrthoDB" id="9803201at2"/>
<dbReference type="GO" id="GO:0006412">
    <property type="term" value="P:translation"/>
    <property type="evidence" value="ECO:0007669"/>
    <property type="project" value="UniProtKB-UniRule"/>
</dbReference>
<evidence type="ECO:0000256" key="3">
    <source>
        <dbReference type="ARBA" id="ARBA00022884"/>
    </source>
</evidence>
<keyword evidence="5 7" id="KW-0687">Ribonucleoprotein</keyword>
<dbReference type="GO" id="GO:1990904">
    <property type="term" value="C:ribonucleoprotein complex"/>
    <property type="evidence" value="ECO:0007669"/>
    <property type="project" value="UniProtKB-KW"/>
</dbReference>
<dbReference type="GO" id="GO:0019843">
    <property type="term" value="F:rRNA binding"/>
    <property type="evidence" value="ECO:0007669"/>
    <property type="project" value="UniProtKB-UniRule"/>
</dbReference>
<dbReference type="EMBL" id="CP032630">
    <property type="protein sequence ID" value="AYF97561.1"/>
    <property type="molecule type" value="Genomic_DNA"/>
</dbReference>
<dbReference type="GO" id="GO:0003735">
    <property type="term" value="F:structural constituent of ribosome"/>
    <property type="evidence" value="ECO:0007669"/>
    <property type="project" value="InterPro"/>
</dbReference>
<evidence type="ECO:0000256" key="4">
    <source>
        <dbReference type="ARBA" id="ARBA00022980"/>
    </source>
</evidence>
<dbReference type="PANTHER" id="PTHR10746:SF6">
    <property type="entry name" value="LARGE RIBOSOMAL SUBUNIT PROTEIN UL4M"/>
    <property type="match status" value="1"/>
</dbReference>
<dbReference type="SUPFAM" id="SSF52166">
    <property type="entry name" value="Ribosomal protein L4"/>
    <property type="match status" value="1"/>
</dbReference>
<comment type="function">
    <text evidence="7">Forms part of the polypeptide exit tunnel.</text>
</comment>
<evidence type="ECO:0000256" key="5">
    <source>
        <dbReference type="ARBA" id="ARBA00023274"/>
    </source>
</evidence>
<dbReference type="FunFam" id="3.40.1370.10:FF:000004">
    <property type="entry name" value="50S ribosomal protein L4"/>
    <property type="match status" value="1"/>
</dbReference>